<evidence type="ECO:0000313" key="8">
    <source>
        <dbReference type="EMBL" id="KAJ4436505.1"/>
    </source>
</evidence>
<protein>
    <recommendedName>
        <fullName evidence="4">Protein MAK10 homolog</fullName>
    </recommendedName>
</protein>
<evidence type="ECO:0000256" key="2">
    <source>
        <dbReference type="ARBA" id="ARBA00006289"/>
    </source>
</evidence>
<comment type="subcellular location">
    <subcellularLocation>
        <location evidence="1">Cytoplasm</location>
    </subcellularLocation>
</comment>
<evidence type="ECO:0000256" key="3">
    <source>
        <dbReference type="ARBA" id="ARBA00022490"/>
    </source>
</evidence>
<feature type="domain" description="NAA35-like TPR repeats" evidence="7">
    <location>
        <begin position="410"/>
        <end position="780"/>
    </location>
</feature>
<name>A0ABQ8SS09_PERAM</name>
<accession>A0ABQ8SS09</accession>
<dbReference type="Proteomes" id="UP001148838">
    <property type="component" value="Unassembled WGS sequence"/>
</dbReference>
<keyword evidence="9" id="KW-1185">Reference proteome</keyword>
<keyword evidence="3" id="KW-0963">Cytoplasm</keyword>
<evidence type="ECO:0000256" key="4">
    <source>
        <dbReference type="ARBA" id="ARBA00030494"/>
    </source>
</evidence>
<dbReference type="InterPro" id="IPR007244">
    <property type="entry name" value="Naa35_N"/>
</dbReference>
<evidence type="ECO:0000256" key="5">
    <source>
        <dbReference type="SAM" id="MobiDB-lite"/>
    </source>
</evidence>
<evidence type="ECO:0000259" key="6">
    <source>
        <dbReference type="Pfam" id="PF04112"/>
    </source>
</evidence>
<evidence type="ECO:0000256" key="1">
    <source>
        <dbReference type="ARBA" id="ARBA00004496"/>
    </source>
</evidence>
<proteinExistence type="inferred from homology"/>
<gene>
    <name evidence="8" type="ORF">ANN_16536</name>
</gene>
<dbReference type="EMBL" id="JAJSOF020000021">
    <property type="protein sequence ID" value="KAJ4436505.1"/>
    <property type="molecule type" value="Genomic_DNA"/>
</dbReference>
<feature type="domain" description="NAA35-like N-terminal" evidence="6">
    <location>
        <begin position="31"/>
        <end position="175"/>
    </location>
</feature>
<evidence type="ECO:0000313" key="9">
    <source>
        <dbReference type="Proteomes" id="UP001148838"/>
    </source>
</evidence>
<evidence type="ECO:0000259" key="7">
    <source>
        <dbReference type="Pfam" id="PF25789"/>
    </source>
</evidence>
<dbReference type="Pfam" id="PF04112">
    <property type="entry name" value="Mak10"/>
    <property type="match status" value="1"/>
</dbReference>
<dbReference type="InterPro" id="IPR057983">
    <property type="entry name" value="NAA35-like_N"/>
</dbReference>
<dbReference type="PANTHER" id="PTHR21373:SF0">
    <property type="entry name" value="N-ALPHA-ACETYLTRANSFERASE 35, NATC AUXILIARY SUBUNIT"/>
    <property type="match status" value="1"/>
</dbReference>
<sequence>MAHDTTYLDFIEPSLSKTFYTVKSTVRLELGELLHDELFGLFEAMSAIEMMDPKMDAGMLCNRGNKAALNFDQAVEAGTLKLQDLSLAEEIGIIDSTLSCLVSWLEGHSLAQTVFTNLYLHKPHHIEDRIMKAFSISIFKIVDVIKDFVNRALVFEEEDFQPMVYGYRLVPDVSEPRTMGMLKEVEEELHRRTRSKPSDPSSSEEHEDLVALYSRIKFMRLFYQALVCLGRREQPGLSDCHRLLASCSELLATMQKTVGRGLQPETESDHPTIMGFDPLVNQRLLPPTFPRYTKIKSRVEALEYFEELLNRLKVVCKITTHTSFHSALATGSIQLKKQNRQCRVLKEESLDDTGHRLEQDPRKSLKCLSQEVRISYGFVQKATKLFKLQLYKITKIRALQLGDPAIGIHFDFFIDFSRHGPCILSRSILQLLYLPQCNRVFGTLNFVDVLRDAAKNFIFPPALMPKSTLLNNQQAKEYVESFLSHCVRPFGNLVQLCGHNRARQRDKLAHLLEDFATLQDEAERVDAYLHNLSLKSDSPRPHLACFGTWILYHTLRIMIMYLLSGFELELYSMHEYHYIFWYLYEFLYGWLVSALSRADSFLLEQEAMADSHKGRGAKKNKAKKKKTRPYGKEIAMHQALQNLCGGFYKAMVGFRLDGKIKLPHTEFDNEQVRYEHRFAPFASLLTPPPMQYAEFRDMTSLLRYEQPPSSASLYLGGCQHFHKARSLLETITTPDQEVSDLLKVAKTNFVVLKLLAGGHKKDSSHPPDFDFTVHHHFPIIRLL</sequence>
<dbReference type="PANTHER" id="PTHR21373">
    <property type="entry name" value="GLUCOSE REPRESSIBLE PROTEIN MAK10"/>
    <property type="match status" value="1"/>
</dbReference>
<dbReference type="Pfam" id="PF25789">
    <property type="entry name" value="TPR_NAA35"/>
    <property type="match status" value="1"/>
</dbReference>
<comment type="caution">
    <text evidence="8">The sequence shown here is derived from an EMBL/GenBank/DDBJ whole genome shotgun (WGS) entry which is preliminary data.</text>
</comment>
<dbReference type="InterPro" id="IPR057982">
    <property type="entry name" value="TPR_NAA35"/>
</dbReference>
<organism evidence="8 9">
    <name type="scientific">Periplaneta americana</name>
    <name type="common">American cockroach</name>
    <name type="synonym">Blatta americana</name>
    <dbReference type="NCBI Taxonomy" id="6978"/>
    <lineage>
        <taxon>Eukaryota</taxon>
        <taxon>Metazoa</taxon>
        <taxon>Ecdysozoa</taxon>
        <taxon>Arthropoda</taxon>
        <taxon>Hexapoda</taxon>
        <taxon>Insecta</taxon>
        <taxon>Pterygota</taxon>
        <taxon>Neoptera</taxon>
        <taxon>Polyneoptera</taxon>
        <taxon>Dictyoptera</taxon>
        <taxon>Blattodea</taxon>
        <taxon>Blattoidea</taxon>
        <taxon>Blattidae</taxon>
        <taxon>Blattinae</taxon>
        <taxon>Periplaneta</taxon>
    </lineage>
</organism>
<reference evidence="8 9" key="1">
    <citation type="journal article" date="2022" name="Allergy">
        <title>Genome assembly and annotation of Periplaneta americana reveal a comprehensive cockroach allergen profile.</title>
        <authorList>
            <person name="Wang L."/>
            <person name="Xiong Q."/>
            <person name="Saelim N."/>
            <person name="Wang L."/>
            <person name="Nong W."/>
            <person name="Wan A.T."/>
            <person name="Shi M."/>
            <person name="Liu X."/>
            <person name="Cao Q."/>
            <person name="Hui J.H.L."/>
            <person name="Sookrung N."/>
            <person name="Leung T.F."/>
            <person name="Tungtrongchitr A."/>
            <person name="Tsui S.K.W."/>
        </authorList>
    </citation>
    <scope>NUCLEOTIDE SEQUENCE [LARGE SCALE GENOMIC DNA]</scope>
    <source>
        <strain evidence="8">PWHHKU_190912</strain>
    </source>
</reference>
<feature type="region of interest" description="Disordered" evidence="5">
    <location>
        <begin position="186"/>
        <end position="205"/>
    </location>
</feature>
<comment type="similarity">
    <text evidence="2">Belongs to the MAK10 family.</text>
</comment>